<reference evidence="1 2" key="1">
    <citation type="journal article" date="2022" name="Genome Biol. Evol.">
        <title>The Spruce Budworm Genome: Reconstructing the Evolutionary History of Antifreeze Proteins.</title>
        <authorList>
            <person name="Beliveau C."/>
            <person name="Gagne P."/>
            <person name="Picq S."/>
            <person name="Vernygora O."/>
            <person name="Keeling C.I."/>
            <person name="Pinkney K."/>
            <person name="Doucet D."/>
            <person name="Wen F."/>
            <person name="Johnston J.S."/>
            <person name="Maaroufi H."/>
            <person name="Boyle B."/>
            <person name="Laroche J."/>
            <person name="Dewar K."/>
            <person name="Juretic N."/>
            <person name="Blackburn G."/>
            <person name="Nisole A."/>
            <person name="Brunet B."/>
            <person name="Brandao M."/>
            <person name="Lumley L."/>
            <person name="Duan J."/>
            <person name="Quan G."/>
            <person name="Lucarotti C.J."/>
            <person name="Roe A.D."/>
            <person name="Sperling F.A.H."/>
            <person name="Levesque R.C."/>
            <person name="Cusson M."/>
        </authorList>
    </citation>
    <scope>NUCLEOTIDE SEQUENCE [LARGE SCALE GENOMIC DNA]</scope>
    <source>
        <strain evidence="1">Glfc:IPQL:Cfum</strain>
    </source>
</reference>
<gene>
    <name evidence="1" type="ORF">MSG28_008309</name>
</gene>
<protein>
    <submittedName>
        <fullName evidence="1">Uncharacterized protein</fullName>
    </submittedName>
</protein>
<proteinExistence type="predicted"/>
<evidence type="ECO:0000313" key="1">
    <source>
        <dbReference type="EMBL" id="KAI8421253.1"/>
    </source>
</evidence>
<sequence length="1840" mass="207536">MGEKIVKVPFEEALNQTGFGKFNFSMTVVCGLMIIAMVFESLSVSYLVPASACELNTTTVQQGLIAAVPLVVLAIPVLPLHFSYYIPYLGIHFNSWRVLCLIYSLPCALAALGAASVKSLILNEDGSSTEYKGVWASIKAQTMPLTRPPLLKNTFILALEFALIYFCLWTEEIQALLSSPDCSLNNFAMIIVLINGFVLSALNLVISGVVNWLGRKRLLISVQIVTGIAGLCINASTSTAVTAVLLMTYIANCLNFGVLTTFSVNLFPTYLKAMAVCLTLMVGRASAIVGINVLKQLLISNCELSFYIFAGLTVGHQHTHERPCDVCPRHGRCVPRIQCPAHLRPGAASPLCHLAGQRDLVGVCCFTGSHHAGEGDLRARAAVSLPAEEVKTAHKASQKKLAEWLSKAQKLSKEQHVLVNTSSPSFAHHLELKARQAISDEDLALGLTEHADGPFCPPPPNCPSPPSRYRSIEGECNNPDDPTWGAVHTGYERLLPPDYSDGIWGMRISTTGLPLPSARLVSHRLLLDANHLSNTHNLMFMQFGQFIAHDISAGVVFTIGDGETPLPEELQHWGCAPIATGPEDPFYSTFRHTCLNFVRAQLAPTSDCSVGYAKQKPEVLRGPGGLLRTFNDYGRDLPPLTERKECLTTNEGAACFESDWEEDVVFMETRRILQAEFQHIIYNEWLPMLLGYQARRRAPCMRLSLSPRSCSNRHDCVCATFWTRARDYGVRGYNHYRKLIGLQPYTDFGQFSPSAAQRLSSVYNSPEDIDLWIGGLLEGPVDGGIVGATFANIIADQSAGRNQEVPSFLVTTITKYYATMDFATVIAAIAALIGALYYYFTRTFNYWKDRNVPYLKPVPFFGNLYKSTVRSTSVGQIMKKIYNEYPNEKVVGVFRMTTPNLLVRDLDIVKHIMIKDFDNFADRGVEFSKEGLGKNLFHADGDTWRVLRNRFSPMFTNQKLKNMMHLLNDRADKFTDYVRDITAKNPEQLTHPMVQKYTMSTISACAFGLDIDTFYGEIDTLNRIDKEIFTVINQRNGQPTSRRDFMDLMLEMRNKQELQAVKRYDTEKERALEITESVIEAQAFLFYAAGYETTASTMGFMLYHLALQTEIQDKLRAEIDEYLQKNNNLITLETVMNDLPYLEKVFDETLRMYPIVDTLQRSALEEYKLPGTNVKVAKNQMVLIPALAIHHDEKYYPNPSKFDPDRFSPENVAARHPCAYLPFGVGPRHCIVPSFLVTTITKYFATMDFATAIAAIAALIGALYYYFTRTFNYWKDRNVPYLKPVPFFGNLYKSTIRSTLVGEIMKKIYNEYPNEKVVGVFRMTTPNLLVRDLDIVKHIMIKDFDNFADRGVEFSKEGLGKNLFHADGDTWRVLRNRFSPMFTNQKLKNMMHLLNDRADKFTDYVRDITAKNPEQLIHPLVQKYTMSTISACAFGLDIDTFYGEIETLKRIDKDMFTANYALELDMMYPGLLKSLNLSIFPAFVINQRNGQPTSRRDFMDLMLEMRNKQELQAIKRFDTEKERALEITQSVIEAQAFLFYAAGYETSASTMGFMLYQLALETEIQDKLRAEIDEYLQKNNNQITLETVMNDLPYLEKVFDETLRMYPIVDTLQRCALEEYKLPGTNVKVAKNQMVLIPALAIHHDEKYYPNPSKFDPDRFSPENVAARHPCAYLPFGVGPRHCIDSVFYINVNLVIFIYTKNDQQFIAKSYGRFSYSALSACALAFFTTGVQNCLMSYVLPAANGFGLNLWIPALLLRMQGQECKQALPQNAKLFSASNTTWNDLGNHSVVAEVVECSGEIVSIVAIMMIKMEEQKEDETTEPESAEKNTGLDRYISTHM</sequence>
<evidence type="ECO:0000313" key="2">
    <source>
        <dbReference type="Proteomes" id="UP001064048"/>
    </source>
</evidence>
<dbReference type="Proteomes" id="UP001064048">
    <property type="component" value="Chromosome 13"/>
</dbReference>
<keyword evidence="2" id="KW-1185">Reference proteome</keyword>
<organism evidence="1 2">
    <name type="scientific">Choristoneura fumiferana</name>
    <name type="common">Spruce budworm moth</name>
    <name type="synonym">Archips fumiferana</name>
    <dbReference type="NCBI Taxonomy" id="7141"/>
    <lineage>
        <taxon>Eukaryota</taxon>
        <taxon>Metazoa</taxon>
        <taxon>Ecdysozoa</taxon>
        <taxon>Arthropoda</taxon>
        <taxon>Hexapoda</taxon>
        <taxon>Insecta</taxon>
        <taxon>Pterygota</taxon>
        <taxon>Neoptera</taxon>
        <taxon>Endopterygota</taxon>
        <taxon>Lepidoptera</taxon>
        <taxon>Glossata</taxon>
        <taxon>Ditrysia</taxon>
        <taxon>Tortricoidea</taxon>
        <taxon>Tortricidae</taxon>
        <taxon>Tortricinae</taxon>
        <taxon>Choristoneura</taxon>
    </lineage>
</organism>
<accession>A0ACC0JAU4</accession>
<dbReference type="EMBL" id="CM046113">
    <property type="protein sequence ID" value="KAI8421253.1"/>
    <property type="molecule type" value="Genomic_DNA"/>
</dbReference>
<name>A0ACC0JAU4_CHOFU</name>
<comment type="caution">
    <text evidence="1">The sequence shown here is derived from an EMBL/GenBank/DDBJ whole genome shotgun (WGS) entry which is preliminary data.</text>
</comment>